<evidence type="ECO:0000313" key="1">
    <source>
        <dbReference type="EMBL" id="DAF52442.1"/>
    </source>
</evidence>
<reference evidence="1" key="1">
    <citation type="journal article" date="2021" name="Proc. Natl. Acad. Sci. U.S.A.">
        <title>A Catalog of Tens of Thousands of Viruses from Human Metagenomes Reveals Hidden Associations with Chronic Diseases.</title>
        <authorList>
            <person name="Tisza M.J."/>
            <person name="Buck C.B."/>
        </authorList>
    </citation>
    <scope>NUCLEOTIDE SEQUENCE</scope>
    <source>
        <strain evidence="1">CteZR38</strain>
    </source>
</reference>
<organism evidence="1">
    <name type="scientific">Siphoviridae sp. cteZR38</name>
    <dbReference type="NCBI Taxonomy" id="2827906"/>
    <lineage>
        <taxon>Viruses</taxon>
        <taxon>Duplodnaviria</taxon>
        <taxon>Heunggongvirae</taxon>
        <taxon>Uroviricota</taxon>
        <taxon>Caudoviricetes</taxon>
    </lineage>
</organism>
<dbReference type="EMBL" id="BK032636">
    <property type="protein sequence ID" value="DAF52442.1"/>
    <property type="molecule type" value="Genomic_DNA"/>
</dbReference>
<accession>A0A8S5SPE8</accession>
<proteinExistence type="predicted"/>
<sequence>MVAKKNNKKKSKKKKREWAKVDNENYIMKSFTKE</sequence>
<name>A0A8S5SPE8_9CAUD</name>
<protein>
    <submittedName>
        <fullName evidence="1">Uncharacterized protein</fullName>
    </submittedName>
</protein>